<accession>X1GFJ4</accession>
<proteinExistence type="predicted"/>
<reference evidence="5" key="1">
    <citation type="journal article" date="2014" name="Front. Microbiol.">
        <title>High frequency of phylogenetically diverse reductive dehalogenase-homologous genes in deep subseafloor sedimentary metagenomes.</title>
        <authorList>
            <person name="Kawai M."/>
            <person name="Futagami T."/>
            <person name="Toyoda A."/>
            <person name="Takaki Y."/>
            <person name="Nishi S."/>
            <person name="Hori S."/>
            <person name="Arai W."/>
            <person name="Tsubouchi T."/>
            <person name="Morono Y."/>
            <person name="Uchiyama I."/>
            <person name="Ito T."/>
            <person name="Fujiyama A."/>
            <person name="Inagaki F."/>
            <person name="Takami H."/>
        </authorList>
    </citation>
    <scope>NUCLEOTIDE SEQUENCE</scope>
    <source>
        <strain evidence="5">Expedition CK06-06</strain>
    </source>
</reference>
<dbReference type="Gene3D" id="1.10.3630.10">
    <property type="entry name" value="yeast vps74-n-term truncation variant domain like"/>
    <property type="match status" value="1"/>
</dbReference>
<evidence type="ECO:0000313" key="5">
    <source>
        <dbReference type="EMBL" id="GAH55957.1"/>
    </source>
</evidence>
<dbReference type="InterPro" id="IPR038261">
    <property type="entry name" value="GPP34-like_sf"/>
</dbReference>
<keyword evidence="4" id="KW-0472">Membrane</keyword>
<keyword evidence="3" id="KW-0446">Lipid-binding</keyword>
<gene>
    <name evidence="5" type="ORF">S03H2_30400</name>
</gene>
<keyword evidence="2" id="KW-0333">Golgi apparatus</keyword>
<comment type="subcellular location">
    <subcellularLocation>
        <location evidence="1">Golgi apparatus membrane</location>
        <topology evidence="1">Peripheral membrane protein</topology>
        <orientation evidence="1">Cytoplasmic side</orientation>
    </subcellularLocation>
</comment>
<dbReference type="InterPro" id="IPR008628">
    <property type="entry name" value="GPP34-like"/>
</dbReference>
<dbReference type="GO" id="GO:0070273">
    <property type="term" value="F:phosphatidylinositol-4-phosphate binding"/>
    <property type="evidence" value="ECO:0007669"/>
    <property type="project" value="InterPro"/>
</dbReference>
<dbReference type="Pfam" id="PF05719">
    <property type="entry name" value="GPP34"/>
    <property type="match status" value="1"/>
</dbReference>
<organism evidence="5">
    <name type="scientific">marine sediment metagenome</name>
    <dbReference type="NCBI Taxonomy" id="412755"/>
    <lineage>
        <taxon>unclassified sequences</taxon>
        <taxon>metagenomes</taxon>
        <taxon>ecological metagenomes</taxon>
    </lineage>
</organism>
<comment type="caution">
    <text evidence="5">The sequence shown here is derived from an EMBL/GenBank/DDBJ whole genome shotgun (WGS) entry which is preliminary data.</text>
</comment>
<evidence type="ECO:0000256" key="1">
    <source>
        <dbReference type="ARBA" id="ARBA00004255"/>
    </source>
</evidence>
<name>X1GFJ4_9ZZZZ</name>
<dbReference type="GO" id="GO:0000139">
    <property type="term" value="C:Golgi membrane"/>
    <property type="evidence" value="ECO:0007669"/>
    <property type="project" value="UniProtKB-SubCell"/>
</dbReference>
<evidence type="ECO:0000256" key="3">
    <source>
        <dbReference type="ARBA" id="ARBA00023121"/>
    </source>
</evidence>
<evidence type="ECO:0000256" key="2">
    <source>
        <dbReference type="ARBA" id="ARBA00023034"/>
    </source>
</evidence>
<dbReference type="AlphaFoldDB" id="X1GFJ4"/>
<sequence length="244" mass="28361">FNILKSFKNFRRCNKSKIKGIAAGFKLKMLISEKFLLVSLESWPYQDSITPGPSGSICLAEAWIMDLILREKLLIEGKQLRVIDTNSTGDEYLDEFLTIIKDSKKIRKLNRWVDLLSKRHIYQNYTLALKSLESQGILKFEAKVTARIFYKFSYDFTKPEVKQSLLEQIQKVFIDNVDPDTELLCLLSLIRFSSLYKVCIPKEYSKAAKLRIEDLLRSGNYDPSLLEMISKIKKAYRSTLSSRY</sequence>
<evidence type="ECO:0000256" key="4">
    <source>
        <dbReference type="ARBA" id="ARBA00023136"/>
    </source>
</evidence>
<feature type="non-terminal residue" evidence="5">
    <location>
        <position position="1"/>
    </location>
</feature>
<dbReference type="EMBL" id="BARU01018395">
    <property type="protein sequence ID" value="GAH55957.1"/>
    <property type="molecule type" value="Genomic_DNA"/>
</dbReference>
<protein>
    <submittedName>
        <fullName evidence="5">Uncharacterized protein</fullName>
    </submittedName>
</protein>